<dbReference type="Proteomes" id="UP001159428">
    <property type="component" value="Unassembled WGS sequence"/>
</dbReference>
<dbReference type="EMBL" id="CALNXJ010000010">
    <property type="protein sequence ID" value="CAH3107142.1"/>
    <property type="molecule type" value="Genomic_DNA"/>
</dbReference>
<dbReference type="AlphaFoldDB" id="A0AAU9WCR2"/>
<organism evidence="1 2">
    <name type="scientific">Pocillopora meandrina</name>
    <dbReference type="NCBI Taxonomy" id="46732"/>
    <lineage>
        <taxon>Eukaryota</taxon>
        <taxon>Metazoa</taxon>
        <taxon>Cnidaria</taxon>
        <taxon>Anthozoa</taxon>
        <taxon>Hexacorallia</taxon>
        <taxon>Scleractinia</taxon>
        <taxon>Astrocoeniina</taxon>
        <taxon>Pocilloporidae</taxon>
        <taxon>Pocillopora</taxon>
    </lineage>
</organism>
<gene>
    <name evidence="1" type="ORF">PMEA_00001870</name>
</gene>
<protein>
    <submittedName>
        <fullName evidence="1">Uncharacterized protein</fullName>
    </submittedName>
</protein>
<accession>A0AAU9WCR2</accession>
<name>A0AAU9WCR2_9CNID</name>
<comment type="caution">
    <text evidence="1">The sequence shown here is derived from an EMBL/GenBank/DDBJ whole genome shotgun (WGS) entry which is preliminary data.</text>
</comment>
<evidence type="ECO:0000313" key="2">
    <source>
        <dbReference type="Proteomes" id="UP001159428"/>
    </source>
</evidence>
<sequence>MLDCFYYIPILETLTVLLNKKKSREEVLKQPQQEVRSKLDAIFLLAVVKTAHLKKYGFDEVLKPLLNDLKILEDGYYFTVGNSNIPITGALSVFCGDTPASNLAGGFKEGVSLAMKCCRHCEANQDDIQKIVHEEECILRTEARLASQYERMENNPALTKHYSVNYGLDRRSILSKIPGFKITEQLPQDLMHILLEGVIPYVVKCMLQYYIAKGSITVDVINSWLMEFRYGYSQVKDKPEPINPESLTDKPGKHIAKDAAKMWMLFRVLPFILHDIIDESHKPFKVFQLLMKISSLLLAPFCLIYQVSDELIVNICDCK</sequence>
<proteinExistence type="predicted"/>
<evidence type="ECO:0000313" key="1">
    <source>
        <dbReference type="EMBL" id="CAH3107142.1"/>
    </source>
</evidence>
<reference evidence="1 2" key="1">
    <citation type="submission" date="2022-05" db="EMBL/GenBank/DDBJ databases">
        <authorList>
            <consortium name="Genoscope - CEA"/>
            <person name="William W."/>
        </authorList>
    </citation>
    <scope>NUCLEOTIDE SEQUENCE [LARGE SCALE GENOMIC DNA]</scope>
</reference>
<keyword evidence="2" id="KW-1185">Reference proteome</keyword>